<evidence type="ECO:0000256" key="3">
    <source>
        <dbReference type="ARBA" id="ARBA00011233"/>
    </source>
</evidence>
<dbReference type="Proteomes" id="UP000189703">
    <property type="component" value="Unplaced"/>
</dbReference>
<feature type="domain" description="Aspartate/ornithine carbamoyltransferase Asp/Orn-binding" evidence="11">
    <location>
        <begin position="249"/>
        <end position="400"/>
    </location>
</feature>
<dbReference type="FunFam" id="3.40.50.1370:FF:000001">
    <property type="entry name" value="Aspartate carbamoyltransferase"/>
    <property type="match status" value="1"/>
</dbReference>
<dbReference type="STRING" id="4432.A0A1U7YUS3"/>
<evidence type="ECO:0000313" key="13">
    <source>
        <dbReference type="Proteomes" id="UP000189703"/>
    </source>
</evidence>
<sequence length="405" mass="45102">MVSSSSISTCSLNDSVFVRRAAAVSANQCQQECRYSSSRLISKRSLLSQSISVSTRSSGFLSIEQNTGRTSQRSKGRCHALELEVQKSSPFSVGEKFQLDDVIEAQQFDRDTLSAIFEVAREMEKIEKNSPGSQILKGYLMATLFYEPSTRTRLSFESAMKRLGGEVLTTENAREFSSAAKGETLEDTIRTVEGYSDIIVMRHFESGAARRAAATANIPIINAGDGPGQHPTQALLDVYTIEREIGKLDGIKVGLVGDLANGRTVRSLAYLLAKYQGVKIYFVSPDVVKMKDDIKDYLSSKGVEWEESADLMEVASKCDVVYQTRIQRERFGERTDLYEEARGKYIVDLDVLGMMQKHAIVMHPLPRLDEITVGVDVDPRAAYFRQAKNGLYIRMALLKLLLVGW</sequence>
<dbReference type="SUPFAM" id="SSF53671">
    <property type="entry name" value="Aspartate/ornithine carbamoyltransferase"/>
    <property type="match status" value="1"/>
</dbReference>
<protein>
    <recommendedName>
        <fullName evidence="4">aspartate carbamoyltransferase</fullName>
        <ecNumber evidence="4">2.1.3.2</ecNumber>
    </recommendedName>
</protein>
<dbReference type="RefSeq" id="XP_019051632.1">
    <property type="nucleotide sequence ID" value="XM_019196087.1"/>
</dbReference>
<dbReference type="InterPro" id="IPR002082">
    <property type="entry name" value="Asp_carbamoyltransf"/>
</dbReference>
<feature type="domain" description="Aspartate/ornithine carbamoyltransferase carbamoyl-P binding" evidence="12">
    <location>
        <begin position="101"/>
        <end position="242"/>
    </location>
</feature>
<evidence type="ECO:0000256" key="6">
    <source>
        <dbReference type="ARBA" id="ARBA00022679"/>
    </source>
</evidence>
<comment type="subunit">
    <text evidence="3">Homotrimer.</text>
</comment>
<dbReference type="PROSITE" id="PS00097">
    <property type="entry name" value="CARBAMOYLTRANSFERASE"/>
    <property type="match status" value="1"/>
</dbReference>
<dbReference type="OMA" id="DRIQPPG"/>
<evidence type="ECO:0000256" key="5">
    <source>
        <dbReference type="ARBA" id="ARBA00022533"/>
    </source>
</evidence>
<dbReference type="Pfam" id="PF02729">
    <property type="entry name" value="OTCace_N"/>
    <property type="match status" value="1"/>
</dbReference>
<evidence type="ECO:0000259" key="12">
    <source>
        <dbReference type="Pfam" id="PF02729"/>
    </source>
</evidence>
<evidence type="ECO:0000259" key="11">
    <source>
        <dbReference type="Pfam" id="PF00185"/>
    </source>
</evidence>
<comment type="function">
    <text evidence="8">Catalyzes the condensation of carbamoyl phosphate and aspartate to form carbamoyl aspartate and inorganic phosphate, the committed step in the de novo pyrimidine nucleotide biosynthesis pathway.</text>
</comment>
<dbReference type="RefSeq" id="XP_010244151.1">
    <property type="nucleotide sequence ID" value="XM_010245849.2"/>
</dbReference>
<dbReference type="EC" id="2.1.3.2" evidence="4"/>
<reference evidence="14 15" key="1">
    <citation type="submission" date="2025-04" db="UniProtKB">
        <authorList>
            <consortium name="RefSeq"/>
        </authorList>
    </citation>
    <scope>IDENTIFICATION</scope>
</reference>
<evidence type="ECO:0000256" key="1">
    <source>
        <dbReference type="ARBA" id="ARBA00004852"/>
    </source>
</evidence>
<dbReference type="GO" id="GO:0005737">
    <property type="term" value="C:cytoplasm"/>
    <property type="evidence" value="ECO:0000318"/>
    <property type="project" value="GO_Central"/>
</dbReference>
<dbReference type="OrthoDB" id="1924069at2759"/>
<dbReference type="NCBIfam" id="TIGR00670">
    <property type="entry name" value="asp_carb_tr"/>
    <property type="match status" value="1"/>
</dbReference>
<proteinExistence type="inferred from homology"/>
<keyword evidence="7" id="KW-0665">Pyrimidine biosynthesis</keyword>
<dbReference type="InterPro" id="IPR006132">
    <property type="entry name" value="Asp/Orn_carbamoyltranf_P-bd"/>
</dbReference>
<dbReference type="PRINTS" id="PR00100">
    <property type="entry name" value="AOTCASE"/>
</dbReference>
<dbReference type="AlphaFoldDB" id="A0A1U7YUS3"/>
<dbReference type="GO" id="GO:0006541">
    <property type="term" value="P:glutamine metabolic process"/>
    <property type="evidence" value="ECO:0000318"/>
    <property type="project" value="GO_Central"/>
</dbReference>
<evidence type="ECO:0000256" key="2">
    <source>
        <dbReference type="ARBA" id="ARBA00008896"/>
    </source>
</evidence>
<dbReference type="InterPro" id="IPR006131">
    <property type="entry name" value="Asp_carbamoyltransf_Asp/Orn-bd"/>
</dbReference>
<comment type="catalytic activity">
    <reaction evidence="9">
        <text>carbamoyl phosphate + L-aspartate = N-carbamoyl-L-aspartate + phosphate + H(+)</text>
        <dbReference type="Rhea" id="RHEA:20013"/>
        <dbReference type="ChEBI" id="CHEBI:15378"/>
        <dbReference type="ChEBI" id="CHEBI:29991"/>
        <dbReference type="ChEBI" id="CHEBI:32814"/>
        <dbReference type="ChEBI" id="CHEBI:43474"/>
        <dbReference type="ChEBI" id="CHEBI:58228"/>
        <dbReference type="EC" id="2.1.3.2"/>
    </reaction>
</comment>
<dbReference type="GO" id="GO:0016597">
    <property type="term" value="F:amino acid binding"/>
    <property type="evidence" value="ECO:0007669"/>
    <property type="project" value="InterPro"/>
</dbReference>
<dbReference type="InterPro" id="IPR006130">
    <property type="entry name" value="Asp/Orn_carbamoylTrfase"/>
</dbReference>
<evidence type="ECO:0000256" key="10">
    <source>
        <dbReference type="RuleBase" id="RU003634"/>
    </source>
</evidence>
<gene>
    <name evidence="14 15" type="primary">LOC104588044</name>
</gene>
<accession>A0A1U7YUS3</accession>
<dbReference type="HAMAP" id="MF_00001">
    <property type="entry name" value="Asp_carb_tr"/>
    <property type="match status" value="1"/>
</dbReference>
<evidence type="ECO:0000256" key="7">
    <source>
        <dbReference type="ARBA" id="ARBA00022975"/>
    </source>
</evidence>
<dbReference type="PANTHER" id="PTHR45753">
    <property type="entry name" value="ORNITHINE CARBAMOYLTRANSFERASE, MITOCHONDRIAL"/>
    <property type="match status" value="1"/>
</dbReference>
<evidence type="ECO:0000256" key="9">
    <source>
        <dbReference type="ARBA" id="ARBA00048859"/>
    </source>
</evidence>
<evidence type="ECO:0000256" key="8">
    <source>
        <dbReference type="ARBA" id="ARBA00043884"/>
    </source>
</evidence>
<dbReference type="InterPro" id="IPR036901">
    <property type="entry name" value="Asp/Orn_carbamoylTrfase_sf"/>
</dbReference>
<dbReference type="Gene3D" id="3.40.50.1370">
    <property type="entry name" value="Aspartate/ornithine carbamoyltransferase"/>
    <property type="match status" value="2"/>
</dbReference>
<keyword evidence="5" id="KW-0021">Allosteric enzyme</keyword>
<dbReference type="GO" id="GO:0004070">
    <property type="term" value="F:aspartate carbamoyltransferase activity"/>
    <property type="evidence" value="ECO:0000318"/>
    <property type="project" value="GO_Central"/>
</dbReference>
<dbReference type="KEGG" id="nnu:104588044"/>
<evidence type="ECO:0000256" key="4">
    <source>
        <dbReference type="ARBA" id="ARBA00013008"/>
    </source>
</evidence>
<organism evidence="13 14">
    <name type="scientific">Nelumbo nucifera</name>
    <name type="common">Sacred lotus</name>
    <dbReference type="NCBI Taxonomy" id="4432"/>
    <lineage>
        <taxon>Eukaryota</taxon>
        <taxon>Viridiplantae</taxon>
        <taxon>Streptophyta</taxon>
        <taxon>Embryophyta</taxon>
        <taxon>Tracheophyta</taxon>
        <taxon>Spermatophyta</taxon>
        <taxon>Magnoliopsida</taxon>
        <taxon>Proteales</taxon>
        <taxon>Nelumbonaceae</taxon>
        <taxon>Nelumbo</taxon>
    </lineage>
</organism>
<keyword evidence="6 10" id="KW-0808">Transferase</keyword>
<dbReference type="GO" id="GO:0044205">
    <property type="term" value="P:'de novo' UMP biosynthetic process"/>
    <property type="evidence" value="ECO:0007669"/>
    <property type="project" value="UniProtKB-UniPathway"/>
</dbReference>
<dbReference type="UniPathway" id="UPA00070">
    <property type="reaction ID" value="UER00116"/>
</dbReference>
<dbReference type="GeneID" id="104588044"/>
<dbReference type="eggNOG" id="KOG0370">
    <property type="taxonomic scope" value="Eukaryota"/>
</dbReference>
<dbReference type="NCBIfam" id="NF002032">
    <property type="entry name" value="PRK00856.1"/>
    <property type="match status" value="1"/>
</dbReference>
<dbReference type="Pfam" id="PF00185">
    <property type="entry name" value="OTCace"/>
    <property type="match status" value="1"/>
</dbReference>
<dbReference type="GO" id="GO:0006207">
    <property type="term" value="P:'de novo' pyrimidine nucleobase biosynthetic process"/>
    <property type="evidence" value="ECO:0007669"/>
    <property type="project" value="InterPro"/>
</dbReference>
<evidence type="ECO:0000313" key="14">
    <source>
        <dbReference type="RefSeq" id="XP_010244151.1"/>
    </source>
</evidence>
<evidence type="ECO:0000313" key="15">
    <source>
        <dbReference type="RefSeq" id="XP_019051632.1"/>
    </source>
</evidence>
<dbReference type="PRINTS" id="PR00101">
    <property type="entry name" value="ATCASE"/>
</dbReference>
<name>A0A1U7YUS3_NELNU</name>
<keyword evidence="13" id="KW-1185">Reference proteome</keyword>
<dbReference type="PANTHER" id="PTHR45753:SF6">
    <property type="entry name" value="ASPARTATE CARBAMOYLTRANSFERASE"/>
    <property type="match status" value="1"/>
</dbReference>
<comment type="similarity">
    <text evidence="2">Belongs to the aspartate/ornithine carbamoyltransferase superfamily. ATCase family.</text>
</comment>
<comment type="pathway">
    <text evidence="1">Pyrimidine metabolism; UMP biosynthesis via de novo pathway; (S)-dihydroorotate from bicarbonate: step 2/3.</text>
</comment>
<dbReference type="FunFam" id="3.40.50.1370:FF:000002">
    <property type="entry name" value="Aspartate carbamoyltransferase 2"/>
    <property type="match status" value="1"/>
</dbReference>